<accession>A0A7S1EPH4</accession>
<name>A0A7S1EPH4_9RHOD</name>
<protein>
    <submittedName>
        <fullName evidence="1">Uncharacterized protein</fullName>
    </submittedName>
</protein>
<reference evidence="1" key="1">
    <citation type="submission" date="2021-01" db="EMBL/GenBank/DDBJ databases">
        <authorList>
            <person name="Corre E."/>
            <person name="Pelletier E."/>
            <person name="Niang G."/>
            <person name="Scheremetjew M."/>
            <person name="Finn R."/>
            <person name="Kale V."/>
            <person name="Holt S."/>
            <person name="Cochrane G."/>
            <person name="Meng A."/>
            <person name="Brown T."/>
            <person name="Cohen L."/>
        </authorList>
    </citation>
    <scope>NUCLEOTIDE SEQUENCE</scope>
    <source>
        <strain evidence="1">CCMP3278</strain>
    </source>
</reference>
<sequence length="102" mass="11967">MYCRSVQALREYDNSLDTNQFALLDVVHHFVSIDNEQILLLVPDYFHTCVFPLPQLLHFDVVTQSYTTHEYIVHMPVRTLKHFAYDPTNLSLHKNALSKCMN</sequence>
<organism evidence="1">
    <name type="scientific">Timspurckia oligopyrenoides</name>
    <dbReference type="NCBI Taxonomy" id="708627"/>
    <lineage>
        <taxon>Eukaryota</taxon>
        <taxon>Rhodophyta</taxon>
        <taxon>Bangiophyceae</taxon>
        <taxon>Porphyridiales</taxon>
        <taxon>Porphyridiaceae</taxon>
        <taxon>Timspurckia</taxon>
    </lineage>
</organism>
<gene>
    <name evidence="1" type="ORF">TOLI1172_LOCUS417</name>
</gene>
<proteinExistence type="predicted"/>
<evidence type="ECO:0000313" key="1">
    <source>
        <dbReference type="EMBL" id="CAD8816029.1"/>
    </source>
</evidence>
<dbReference type="AlphaFoldDB" id="A0A7S1EPH4"/>
<dbReference type="EMBL" id="HBFP01000563">
    <property type="protein sequence ID" value="CAD8816029.1"/>
    <property type="molecule type" value="Transcribed_RNA"/>
</dbReference>